<comment type="caution">
    <text evidence="4">The sequence shown here is derived from an EMBL/GenBank/DDBJ whole genome shotgun (WGS) entry which is preliminary data.</text>
</comment>
<comment type="subcellular location">
    <subcellularLocation>
        <location evidence="1">Virion</location>
    </subcellularLocation>
</comment>
<accession>A0A0F9DDQ8</accession>
<protein>
    <recommendedName>
        <fullName evidence="3">Phage capsid-like C-terminal domain-containing protein</fullName>
    </recommendedName>
</protein>
<sequence>VVRKITNYIILSEEMLEDVDGMTSYILARLPSKINKEEDEQILEGDGAGTNLSGLVTNATAYSDNLADSNVQRIDILADAVRQVQVGSNNDPTGIVVHPNDFYKIVMTKESTYGYVHPWILMQTPLVIAGVTVMSTTAITEGDFLVLARDAAQVFFRKQMTIEFSNQNEDNFIKGMVTVRAHKREALPIYSPLSMITGDFAVALAEGTG</sequence>
<evidence type="ECO:0000256" key="2">
    <source>
        <dbReference type="ARBA" id="ARBA00022844"/>
    </source>
</evidence>
<evidence type="ECO:0000256" key="1">
    <source>
        <dbReference type="ARBA" id="ARBA00004328"/>
    </source>
</evidence>
<evidence type="ECO:0000259" key="3">
    <source>
        <dbReference type="Pfam" id="PF05065"/>
    </source>
</evidence>
<dbReference type="AlphaFoldDB" id="A0A0F9DDQ8"/>
<gene>
    <name evidence="4" type="ORF">LCGC14_2211870</name>
</gene>
<name>A0A0F9DDQ8_9ZZZZ</name>
<proteinExistence type="predicted"/>
<dbReference type="Pfam" id="PF05065">
    <property type="entry name" value="Phage_capsid"/>
    <property type="match status" value="1"/>
</dbReference>
<dbReference type="EMBL" id="LAZR01029369">
    <property type="protein sequence ID" value="KKL59779.1"/>
    <property type="molecule type" value="Genomic_DNA"/>
</dbReference>
<dbReference type="Gene3D" id="3.30.2400.10">
    <property type="entry name" value="Major capsid protein gp5"/>
    <property type="match status" value="1"/>
</dbReference>
<evidence type="ECO:0000313" key="4">
    <source>
        <dbReference type="EMBL" id="KKL59779.1"/>
    </source>
</evidence>
<dbReference type="Gene3D" id="3.30.2320.10">
    <property type="entry name" value="hypothetical protein PF0899 domain"/>
    <property type="match status" value="1"/>
</dbReference>
<dbReference type="InterPro" id="IPR054612">
    <property type="entry name" value="Phage_capsid-like_C"/>
</dbReference>
<organism evidence="4">
    <name type="scientific">marine sediment metagenome</name>
    <dbReference type="NCBI Taxonomy" id="412755"/>
    <lineage>
        <taxon>unclassified sequences</taxon>
        <taxon>metagenomes</taxon>
        <taxon>ecological metagenomes</taxon>
    </lineage>
</organism>
<dbReference type="InterPro" id="IPR024455">
    <property type="entry name" value="Phage_capsid"/>
</dbReference>
<dbReference type="NCBIfam" id="TIGR01554">
    <property type="entry name" value="major_cap_HK97"/>
    <property type="match status" value="1"/>
</dbReference>
<reference evidence="4" key="1">
    <citation type="journal article" date="2015" name="Nature">
        <title>Complex archaea that bridge the gap between prokaryotes and eukaryotes.</title>
        <authorList>
            <person name="Spang A."/>
            <person name="Saw J.H."/>
            <person name="Jorgensen S.L."/>
            <person name="Zaremba-Niedzwiedzka K."/>
            <person name="Martijn J."/>
            <person name="Lind A.E."/>
            <person name="van Eijk R."/>
            <person name="Schleper C."/>
            <person name="Guy L."/>
            <person name="Ettema T.J."/>
        </authorList>
    </citation>
    <scope>NUCLEOTIDE SEQUENCE</scope>
</reference>
<dbReference type="SUPFAM" id="SSF56563">
    <property type="entry name" value="Major capsid protein gp5"/>
    <property type="match status" value="1"/>
</dbReference>
<dbReference type="GO" id="GO:0044423">
    <property type="term" value="C:virion component"/>
    <property type="evidence" value="ECO:0007669"/>
    <property type="project" value="UniProtKB-KW"/>
</dbReference>
<feature type="domain" description="Phage capsid-like C-terminal" evidence="3">
    <location>
        <begin position="2"/>
        <end position="196"/>
    </location>
</feature>
<feature type="non-terminal residue" evidence="4">
    <location>
        <position position="1"/>
    </location>
</feature>
<keyword evidence="2" id="KW-0946">Virion</keyword>